<dbReference type="AlphaFoldDB" id="A0A1Y4KXK1"/>
<organism evidence="1 2">
    <name type="scientific">Butyricicoccus pullicaecorum</name>
    <dbReference type="NCBI Taxonomy" id="501571"/>
    <lineage>
        <taxon>Bacteria</taxon>
        <taxon>Bacillati</taxon>
        <taxon>Bacillota</taxon>
        <taxon>Clostridia</taxon>
        <taxon>Eubacteriales</taxon>
        <taxon>Butyricicoccaceae</taxon>
        <taxon>Butyricicoccus</taxon>
    </lineage>
</organism>
<name>A0A1Y4KXK1_9FIRM</name>
<reference evidence="2" key="1">
    <citation type="submission" date="2017-04" db="EMBL/GenBank/DDBJ databases">
        <title>Function of individual gut microbiota members based on whole genome sequencing of pure cultures obtained from chicken caecum.</title>
        <authorList>
            <person name="Medvecky M."/>
            <person name="Cejkova D."/>
            <person name="Polansky O."/>
            <person name="Karasova D."/>
            <person name="Kubasova T."/>
            <person name="Cizek A."/>
            <person name="Rychlik I."/>
        </authorList>
    </citation>
    <scope>NUCLEOTIDE SEQUENCE [LARGE SCALE GENOMIC DNA]</scope>
    <source>
        <strain evidence="2">An180</strain>
    </source>
</reference>
<proteinExistence type="predicted"/>
<dbReference type="EMBL" id="NFKK01000043">
    <property type="protein sequence ID" value="OUP49333.1"/>
    <property type="molecule type" value="Genomic_DNA"/>
</dbReference>
<sequence>MYYLEFILLDGSKEKFEHYPFDDKKDAINFAQTLMRHGTITAENEVINVSNIVKICVREVRG</sequence>
<protein>
    <submittedName>
        <fullName evidence="1">Uncharacterized protein</fullName>
    </submittedName>
</protein>
<gene>
    <name evidence="1" type="ORF">B5F17_14420</name>
</gene>
<dbReference type="RefSeq" id="WP_087374942.1">
    <property type="nucleotide sequence ID" value="NZ_NFKK01000043.1"/>
</dbReference>
<dbReference type="Proteomes" id="UP000195897">
    <property type="component" value="Unassembled WGS sequence"/>
</dbReference>
<evidence type="ECO:0000313" key="2">
    <source>
        <dbReference type="Proteomes" id="UP000195897"/>
    </source>
</evidence>
<evidence type="ECO:0000313" key="1">
    <source>
        <dbReference type="EMBL" id="OUP49333.1"/>
    </source>
</evidence>
<comment type="caution">
    <text evidence="1">The sequence shown here is derived from an EMBL/GenBank/DDBJ whole genome shotgun (WGS) entry which is preliminary data.</text>
</comment>
<accession>A0A1Y4KXK1</accession>